<dbReference type="InterPro" id="IPR036569">
    <property type="entry name" value="RpiB_LacA_LacB_sf"/>
</dbReference>
<comment type="similarity">
    <text evidence="1">Belongs to the LacAB/RpiB family.</text>
</comment>
<organism evidence="2 3">
    <name type="scientific">Candidatus Roizmanbacteria bacterium CG10_big_fil_rev_8_21_14_0_10_39_6</name>
    <dbReference type="NCBI Taxonomy" id="1974853"/>
    <lineage>
        <taxon>Bacteria</taxon>
        <taxon>Candidatus Roizmaniibacteriota</taxon>
    </lineage>
</organism>
<dbReference type="Pfam" id="PF02502">
    <property type="entry name" value="LacAB_rpiB"/>
    <property type="match status" value="1"/>
</dbReference>
<dbReference type="AlphaFoldDB" id="A0A2M8KST0"/>
<dbReference type="Gene3D" id="3.40.1400.10">
    <property type="entry name" value="Sugar-phosphate isomerase, RpiB/LacA/LacB"/>
    <property type="match status" value="1"/>
</dbReference>
<dbReference type="PANTHER" id="PTHR30345">
    <property type="entry name" value="RIBOSE-5-PHOSPHATE ISOMERASE B"/>
    <property type="match status" value="1"/>
</dbReference>
<dbReference type="GO" id="GO:0005975">
    <property type="term" value="P:carbohydrate metabolic process"/>
    <property type="evidence" value="ECO:0007669"/>
    <property type="project" value="InterPro"/>
</dbReference>
<accession>A0A2M8KST0</accession>
<gene>
    <name evidence="2" type="ORF">COU88_02010</name>
</gene>
<dbReference type="NCBIfam" id="TIGR00689">
    <property type="entry name" value="rpiB_lacA_lacB"/>
    <property type="match status" value="1"/>
</dbReference>
<dbReference type="PANTHER" id="PTHR30345:SF0">
    <property type="entry name" value="DNA DAMAGE-REPAIR_TOLERATION PROTEIN DRT102"/>
    <property type="match status" value="1"/>
</dbReference>
<dbReference type="InterPro" id="IPR003500">
    <property type="entry name" value="RpiB_LacA_LacB"/>
</dbReference>
<evidence type="ECO:0000256" key="1">
    <source>
        <dbReference type="ARBA" id="ARBA00008754"/>
    </source>
</evidence>
<dbReference type="Proteomes" id="UP000229554">
    <property type="component" value="Unassembled WGS sequence"/>
</dbReference>
<protein>
    <submittedName>
        <fullName evidence="2">Ribose-5-phosphate isomerase</fullName>
    </submittedName>
</protein>
<keyword evidence="2" id="KW-0413">Isomerase</keyword>
<comment type="caution">
    <text evidence="2">The sequence shown here is derived from an EMBL/GenBank/DDBJ whole genome shotgun (WGS) entry which is preliminary data.</text>
</comment>
<evidence type="ECO:0000313" key="2">
    <source>
        <dbReference type="EMBL" id="PJE62982.1"/>
    </source>
</evidence>
<dbReference type="NCBIfam" id="NF004051">
    <property type="entry name" value="PRK05571.1"/>
    <property type="match status" value="1"/>
</dbReference>
<dbReference type="SUPFAM" id="SSF89623">
    <property type="entry name" value="Ribose/Galactose isomerase RpiB/AlsB"/>
    <property type="match status" value="1"/>
</dbReference>
<dbReference type="EMBL" id="PFED01000086">
    <property type="protein sequence ID" value="PJE62982.1"/>
    <property type="molecule type" value="Genomic_DNA"/>
</dbReference>
<sequence length="156" mass="17666">MRIYIAADHRGFSLKSDLLHYLVSKKYVVKDVGNIKHDMHDDYTDFVFSLSENMTSDTDRGIAICGSGVGVCVAANRYPHIRCALGFDSQQIMNARQEDNVNVLSLAADFISLEMAKNYTDTFLSAQFKNEEKYIRRLKKLNEYSHGNCSGCSCHH</sequence>
<proteinExistence type="inferred from homology"/>
<name>A0A2M8KST0_9BACT</name>
<dbReference type="GO" id="GO:0016861">
    <property type="term" value="F:intramolecular oxidoreductase activity, interconverting aldoses and ketoses"/>
    <property type="evidence" value="ECO:0007669"/>
    <property type="project" value="UniProtKB-ARBA"/>
</dbReference>
<dbReference type="PIRSF" id="PIRSF005384">
    <property type="entry name" value="RpiB_LacA_B"/>
    <property type="match status" value="1"/>
</dbReference>
<reference evidence="3" key="1">
    <citation type="submission" date="2017-09" db="EMBL/GenBank/DDBJ databases">
        <title>Depth-based differentiation of microbial function through sediment-hosted aquifers and enrichment of novel symbionts in the deep terrestrial subsurface.</title>
        <authorList>
            <person name="Probst A.J."/>
            <person name="Ladd B."/>
            <person name="Jarett J.K."/>
            <person name="Geller-Mcgrath D.E."/>
            <person name="Sieber C.M.K."/>
            <person name="Emerson J.B."/>
            <person name="Anantharaman K."/>
            <person name="Thomas B.C."/>
            <person name="Malmstrom R."/>
            <person name="Stieglmeier M."/>
            <person name="Klingl A."/>
            <person name="Woyke T."/>
            <person name="Ryan C.M."/>
            <person name="Banfield J.F."/>
        </authorList>
    </citation>
    <scope>NUCLEOTIDE SEQUENCE [LARGE SCALE GENOMIC DNA]</scope>
</reference>
<evidence type="ECO:0000313" key="3">
    <source>
        <dbReference type="Proteomes" id="UP000229554"/>
    </source>
</evidence>